<protein>
    <submittedName>
        <fullName evidence="2">Uncharacterized protein</fullName>
    </submittedName>
</protein>
<feature type="region of interest" description="Disordered" evidence="1">
    <location>
        <begin position="1"/>
        <end position="86"/>
    </location>
</feature>
<organism evidence="2 3">
    <name type="scientific">Dactylosporangium darangshiense</name>
    <dbReference type="NCBI Taxonomy" id="579108"/>
    <lineage>
        <taxon>Bacteria</taxon>
        <taxon>Bacillati</taxon>
        <taxon>Actinomycetota</taxon>
        <taxon>Actinomycetes</taxon>
        <taxon>Micromonosporales</taxon>
        <taxon>Micromonosporaceae</taxon>
        <taxon>Dactylosporangium</taxon>
    </lineage>
</organism>
<reference evidence="3" key="1">
    <citation type="journal article" date="2019" name="Int. J. Syst. Evol. Microbiol.">
        <title>The Global Catalogue of Microorganisms (GCM) 10K type strain sequencing project: providing services to taxonomists for standard genome sequencing and annotation.</title>
        <authorList>
            <consortium name="The Broad Institute Genomics Platform"/>
            <consortium name="The Broad Institute Genome Sequencing Center for Infectious Disease"/>
            <person name="Wu L."/>
            <person name="Ma J."/>
        </authorList>
    </citation>
    <scope>NUCLEOTIDE SEQUENCE [LARGE SCALE GENOMIC DNA]</scope>
    <source>
        <strain evidence="3">JCM 17441</strain>
    </source>
</reference>
<dbReference type="EMBL" id="BAABAT010000069">
    <property type="protein sequence ID" value="GAA4263427.1"/>
    <property type="molecule type" value="Genomic_DNA"/>
</dbReference>
<feature type="compositionally biased region" description="Pro residues" evidence="1">
    <location>
        <begin position="71"/>
        <end position="83"/>
    </location>
</feature>
<proteinExistence type="predicted"/>
<accession>A0ABP8DU97</accession>
<comment type="caution">
    <text evidence="2">The sequence shown here is derived from an EMBL/GenBank/DDBJ whole genome shotgun (WGS) entry which is preliminary data.</text>
</comment>
<keyword evidence="3" id="KW-1185">Reference proteome</keyword>
<evidence type="ECO:0000313" key="2">
    <source>
        <dbReference type="EMBL" id="GAA4263427.1"/>
    </source>
</evidence>
<sequence>MFEPRTAASDGRPGGQHAAGPFDSTAHGPRTEADPSPPWWRQAPTSEMPTTPARRLAGDPRPGTGRRLYAVPPPDTSAPPVPDRPAVDVTPSFRGAVASRLRKFSFLHARHAWEQRRSDPLAPHGVAFFYLEPKAPQFDQLRTATRILLGDDEAASLPHLLYGLARHARDGFSTDPTFDPRVAMANRVDGMSRSAVFAGVGVVSLDTPHGSWRDAQHRARGEQDLPGRCYARLIDGTMLLMDRGGEPQFNALTVECSVQDGNTQYDTPSMLWRWNPVLAETAESDPTFHVWRWIGELGRIIDHGSRSR</sequence>
<name>A0ABP8DU97_9ACTN</name>
<evidence type="ECO:0000313" key="3">
    <source>
        <dbReference type="Proteomes" id="UP001500620"/>
    </source>
</evidence>
<evidence type="ECO:0000256" key="1">
    <source>
        <dbReference type="SAM" id="MobiDB-lite"/>
    </source>
</evidence>
<dbReference type="Proteomes" id="UP001500620">
    <property type="component" value="Unassembled WGS sequence"/>
</dbReference>
<gene>
    <name evidence="2" type="ORF">GCM10022255_107880</name>
</gene>